<comment type="caution">
    <text evidence="8">The sequence shown here is derived from an EMBL/GenBank/DDBJ whole genome shotgun (WGS) entry which is preliminary data.</text>
</comment>
<dbReference type="AlphaFoldDB" id="A0A2T9Y5R0"/>
<dbReference type="PANTHER" id="PTHR17920">
    <property type="entry name" value="TRANSMEMBRANE AND COILED-COIL DOMAIN-CONTAINING PROTEIN 4 TMCO4"/>
    <property type="match status" value="1"/>
</dbReference>
<dbReference type="OrthoDB" id="277931at2759"/>
<evidence type="ECO:0000256" key="7">
    <source>
        <dbReference type="SAM" id="Phobius"/>
    </source>
</evidence>
<gene>
    <name evidence="8" type="ORF">BB561_006221</name>
</gene>
<feature type="transmembrane region" description="Helical" evidence="7">
    <location>
        <begin position="503"/>
        <end position="525"/>
    </location>
</feature>
<dbReference type="EMBL" id="MBFR01000459">
    <property type="protein sequence ID" value="PVU87689.1"/>
    <property type="molecule type" value="Genomic_DNA"/>
</dbReference>
<evidence type="ECO:0000256" key="3">
    <source>
        <dbReference type="ARBA" id="ARBA00022692"/>
    </source>
</evidence>
<feature type="transmembrane region" description="Helical" evidence="7">
    <location>
        <begin position="545"/>
        <end position="569"/>
    </location>
</feature>
<dbReference type="Proteomes" id="UP000245383">
    <property type="component" value="Unassembled WGS sequence"/>
</dbReference>
<evidence type="ECO:0000256" key="5">
    <source>
        <dbReference type="ARBA" id="ARBA00023136"/>
    </source>
</evidence>
<evidence type="ECO:0000256" key="6">
    <source>
        <dbReference type="SAM" id="MobiDB-lite"/>
    </source>
</evidence>
<evidence type="ECO:0000313" key="8">
    <source>
        <dbReference type="EMBL" id="PVU87689.1"/>
    </source>
</evidence>
<evidence type="ECO:0008006" key="10">
    <source>
        <dbReference type="Google" id="ProtNLM"/>
    </source>
</evidence>
<evidence type="ECO:0000256" key="1">
    <source>
        <dbReference type="ARBA" id="ARBA00004141"/>
    </source>
</evidence>
<dbReference type="InterPro" id="IPR029058">
    <property type="entry name" value="AB_hydrolase_fold"/>
</dbReference>
<reference evidence="8 9" key="1">
    <citation type="journal article" date="2018" name="MBio">
        <title>Comparative Genomics Reveals the Core Gene Toolbox for the Fungus-Insect Symbiosis.</title>
        <authorList>
            <person name="Wang Y."/>
            <person name="Stata M."/>
            <person name="Wang W."/>
            <person name="Stajich J.E."/>
            <person name="White M.M."/>
            <person name="Moncalvo J.M."/>
        </authorList>
    </citation>
    <scope>NUCLEOTIDE SEQUENCE [LARGE SCALE GENOMIC DNA]</scope>
    <source>
        <strain evidence="8 9">SWE-8-4</strain>
    </source>
</reference>
<evidence type="ECO:0000256" key="2">
    <source>
        <dbReference type="ARBA" id="ARBA00009824"/>
    </source>
</evidence>
<dbReference type="SUPFAM" id="SSF53474">
    <property type="entry name" value="alpha/beta-Hydrolases"/>
    <property type="match status" value="1"/>
</dbReference>
<dbReference type="InterPro" id="IPR007941">
    <property type="entry name" value="DUF726"/>
</dbReference>
<comment type="subcellular location">
    <subcellularLocation>
        <location evidence="1">Membrane</location>
        <topology evidence="1">Multi-pass membrane protein</topology>
    </subcellularLocation>
</comment>
<organism evidence="8 9">
    <name type="scientific">Smittium simulii</name>
    <dbReference type="NCBI Taxonomy" id="133385"/>
    <lineage>
        <taxon>Eukaryota</taxon>
        <taxon>Fungi</taxon>
        <taxon>Fungi incertae sedis</taxon>
        <taxon>Zoopagomycota</taxon>
        <taxon>Kickxellomycotina</taxon>
        <taxon>Harpellomycetes</taxon>
        <taxon>Harpellales</taxon>
        <taxon>Legeriomycetaceae</taxon>
        <taxon>Smittium</taxon>
    </lineage>
</organism>
<protein>
    <recommendedName>
        <fullName evidence="10">DUF726 domain-containing protein</fullName>
    </recommendedName>
</protein>
<keyword evidence="9" id="KW-1185">Reference proteome</keyword>
<keyword evidence="4 7" id="KW-1133">Transmembrane helix</keyword>
<evidence type="ECO:0000313" key="9">
    <source>
        <dbReference type="Proteomes" id="UP000245383"/>
    </source>
</evidence>
<sequence length="1068" mass="118115">MDDSNQLVLDRSKIKPSPYSKNSNVFISTSFTNFQEFSNQKPKTAKAQKKLCKNFETDDFFSNNYLSRSSNSPILNYQQNDFISADFYQNKQANTSCDFSLNCNSAISPVSTSSQQDFPYSFNNAAHLKNKPSSVYSDISANSNSVTPLQINSDSFENSTPAASARSATEPVKTDFFEERLSPNIVPNLALETPSIITKNTSQSSIKPQKTNQISNSIRADDSKILYAKRKETEAVSKDVLTDKQKIAYVGIVYLVLTEMYGNLGVQYSEAISSTSSFIKYFKRIMVKLYAHMQISIEEQKMIETLPRNKIPAIAMAKFLISEGDTVVVKSETSITISHEKAFFKTENTDINEIDSTLTSNTEKVSDTISSQSTTPEVDTTTLESQKQPSPLSNESNTTKIGNEQFTVIPAQQPVSIDVRGTIILDLFLLMLSDEIFDSRSRFVLRRVSEELSYEWSEVQKIERRVTKQLGLSDYAAEVEIETESSINSHVQKKIPKSLVKRVAVFGLATVGGGLVIGLSAGLLAPAIGAGLGATLGALGVANAGAFFGSVGGTVLITTGGTLAGSGIAGMKIARRTRDIENLELIPHIDNKSTNLIFTIPGWLFDQKNNTKSPFSLIEDIDGDVFSLIWDKSALLELGASFNLIAQELASTTVMQTLQHTVLPNLLGPLSIPMWLAKLGYILDNPWATGSELSIKSAPRFADALFHRVQGQRPVTLIGFSLGALHVFYVLLELAKLNAFGIIEDVILLGAPISVPAKEWRLASSVVGGRFINGYSSRDWMLKLMYRTSKIGFMDIAGLQPIPNIKHIQNVDFSAEITSHSSYNNKLPQLLSNLGYTCSSMEFLDSETLSDSPVIFSSSEDRIFSTKDSKETTFDKDGDYIDSNEKAKDVNTEKPEDYNSSLKNTQKIKSSIEANRDLANNTDNDLKKELKQEELIIDISINHILDKSIGITSSDFKKLDQVKQGPKKKNNFFTRLFAAKKKKDDSDNELDKIMYTKISNVISTSSRLSSESISGKCSEDDTDKLNFHDSCLSRKTTENFSDLESEFSQFGYSIKELNSTLSTFVIKE</sequence>
<evidence type="ECO:0000256" key="4">
    <source>
        <dbReference type="ARBA" id="ARBA00022989"/>
    </source>
</evidence>
<dbReference type="PANTHER" id="PTHR17920:SF3">
    <property type="entry name" value="TRANSMEMBRANE AND COILED-COIL DOMAIN-CONTAINING PROTEIN 4"/>
    <property type="match status" value="1"/>
</dbReference>
<feature type="region of interest" description="Disordered" evidence="6">
    <location>
        <begin position="362"/>
        <end position="398"/>
    </location>
</feature>
<comment type="similarity">
    <text evidence="2">Belongs to the TMCO4 family.</text>
</comment>
<dbReference type="GO" id="GO:0016020">
    <property type="term" value="C:membrane"/>
    <property type="evidence" value="ECO:0007669"/>
    <property type="project" value="UniProtKB-SubCell"/>
</dbReference>
<name>A0A2T9Y5R0_9FUNG</name>
<accession>A0A2T9Y5R0</accession>
<keyword evidence="5 7" id="KW-0472">Membrane</keyword>
<keyword evidence="3 7" id="KW-0812">Transmembrane</keyword>
<proteinExistence type="inferred from homology"/>
<dbReference type="Pfam" id="PF05277">
    <property type="entry name" value="DUF726"/>
    <property type="match status" value="1"/>
</dbReference>